<sequence length="351" mass="38502">MTQMTNLKRMIGGLLSTTLIAGPALAEGSLNVLVWEGYADQSFVSKFEEVSGCTVSATYVGSNDDFLPKLQAGGSSVYDLLSVSADATPILIAAGLVEEIDTDRISNWDQIYESFRADPSINVDGTVYGVPLQWSANPFIYRTDKITTPPTSIAELWKPEYAGKVGMWDDKSSLFNTARMMGFADPFNMSDEELEAVKAKLLEQKPLIRKYWSTAGELTNLMASGEIYISYTWGGLMLGELEKLGIPAAEFTPVEGADGWIDNWMLVKDTPNTDCAYKYMEYMNSPEGQCAVSGVTGYWPSNPEAASCMTEEEIAEKHVGDTDILKSLAMWQTPARPVEYADTWNAVKAAP</sequence>
<proteinExistence type="predicted"/>
<organism evidence="6">
    <name type="scientific">Ruegeria sp. PR1b</name>
    <dbReference type="NCBI Taxonomy" id="185588"/>
    <lineage>
        <taxon>Bacteria</taxon>
        <taxon>Pseudomonadati</taxon>
        <taxon>Pseudomonadota</taxon>
        <taxon>Alphaproteobacteria</taxon>
        <taxon>Rhodobacterales</taxon>
        <taxon>Roseobacteraceae</taxon>
        <taxon>Ruegeria</taxon>
    </lineage>
</organism>
<keyword evidence="3 5" id="KW-0732">Signal</keyword>
<evidence type="ECO:0000256" key="1">
    <source>
        <dbReference type="ARBA" id="ARBA00004418"/>
    </source>
</evidence>
<dbReference type="Gene3D" id="3.40.190.10">
    <property type="entry name" value="Periplasmic binding protein-like II"/>
    <property type="match status" value="2"/>
</dbReference>
<dbReference type="PRINTS" id="PR00909">
    <property type="entry name" value="SPERMDNBNDNG"/>
</dbReference>
<evidence type="ECO:0000256" key="4">
    <source>
        <dbReference type="ARBA" id="ARBA00022764"/>
    </source>
</evidence>
<evidence type="ECO:0000256" key="2">
    <source>
        <dbReference type="ARBA" id="ARBA00022448"/>
    </source>
</evidence>
<reference evidence="6" key="1">
    <citation type="journal article" date="2003" name="Plasmid">
        <title>Nucleotide sequence based characterizations of two cryptic plasmids from the marine bacterium Ruegeria isolate PR1b.</title>
        <authorList>
            <person name="Zhong Z."/>
            <person name="Caspi R."/>
            <person name="Helinski D."/>
            <person name="Knauf V."/>
            <person name="Sykes S."/>
            <person name="O'Byrne C."/>
            <person name="Shea T.P."/>
            <person name="Wilkinson J.E."/>
            <person name="DeLoughery C."/>
            <person name="Toukdarian A."/>
        </authorList>
    </citation>
    <scope>NUCLEOTIDE SEQUENCE</scope>
    <source>
        <strain evidence="6">PR1b</strain>
        <plasmid evidence="6">pSD25</plasmid>
    </source>
</reference>
<dbReference type="InterPro" id="IPR001188">
    <property type="entry name" value="Sperm_putr-bd"/>
</dbReference>
<accession>Q8KVX7</accession>
<dbReference type="GO" id="GO:0015846">
    <property type="term" value="P:polyamine transport"/>
    <property type="evidence" value="ECO:0007669"/>
    <property type="project" value="InterPro"/>
</dbReference>
<comment type="subcellular location">
    <subcellularLocation>
        <location evidence="1">Periplasm</location>
    </subcellularLocation>
</comment>
<feature type="signal peptide" evidence="5">
    <location>
        <begin position="1"/>
        <end position="26"/>
    </location>
</feature>
<dbReference type="GO" id="GO:0042597">
    <property type="term" value="C:periplasmic space"/>
    <property type="evidence" value="ECO:0007669"/>
    <property type="project" value="UniProtKB-SubCell"/>
</dbReference>
<keyword evidence="2" id="KW-0813">Transport</keyword>
<dbReference type="SUPFAM" id="SSF53850">
    <property type="entry name" value="Periplasmic binding protein-like II"/>
    <property type="match status" value="1"/>
</dbReference>
<dbReference type="PANTHER" id="PTHR30222:SF17">
    <property type="entry name" value="SPERMIDINE_PUTRESCINE-BINDING PERIPLASMIC PROTEIN"/>
    <property type="match status" value="1"/>
</dbReference>
<geneLocation type="plasmid" evidence="6">
    <name>pSD25</name>
</geneLocation>
<feature type="chain" id="PRO_5004309832" evidence="5">
    <location>
        <begin position="27"/>
        <end position="351"/>
    </location>
</feature>
<evidence type="ECO:0000256" key="3">
    <source>
        <dbReference type="ARBA" id="ARBA00022729"/>
    </source>
</evidence>
<evidence type="ECO:0000256" key="5">
    <source>
        <dbReference type="SAM" id="SignalP"/>
    </source>
</evidence>
<dbReference type="InterPro" id="IPR006059">
    <property type="entry name" value="SBP"/>
</dbReference>
<dbReference type="CDD" id="cd13588">
    <property type="entry name" value="PBP2_polyamine_1"/>
    <property type="match status" value="1"/>
</dbReference>
<keyword evidence="6" id="KW-0614">Plasmid</keyword>
<keyword evidence="4" id="KW-0574">Periplasm</keyword>
<dbReference type="EMBL" id="AF416331">
    <property type="protein sequence ID" value="AAN05286.1"/>
    <property type="molecule type" value="Genomic_DNA"/>
</dbReference>
<evidence type="ECO:0000313" key="6">
    <source>
        <dbReference type="EMBL" id="AAN05286.1"/>
    </source>
</evidence>
<dbReference type="PANTHER" id="PTHR30222">
    <property type="entry name" value="SPERMIDINE/PUTRESCINE-BINDING PERIPLASMIC PROTEIN"/>
    <property type="match status" value="1"/>
</dbReference>
<dbReference type="Pfam" id="PF13416">
    <property type="entry name" value="SBP_bac_8"/>
    <property type="match status" value="1"/>
</dbReference>
<dbReference type="AlphaFoldDB" id="Q8KVX7"/>
<dbReference type="GO" id="GO:0019808">
    <property type="term" value="F:polyamine binding"/>
    <property type="evidence" value="ECO:0007669"/>
    <property type="project" value="InterPro"/>
</dbReference>
<protein>
    <submittedName>
        <fullName evidence="6">RC213</fullName>
    </submittedName>
</protein>
<name>Q8KVX7_9RHOB</name>